<evidence type="ECO:0000256" key="8">
    <source>
        <dbReference type="ARBA" id="ARBA00023014"/>
    </source>
</evidence>
<evidence type="ECO:0000256" key="7">
    <source>
        <dbReference type="ARBA" id="ARBA00023004"/>
    </source>
</evidence>
<keyword evidence="12" id="KW-1185">Reference proteome</keyword>
<keyword evidence="3" id="KW-0001">2Fe-2S</keyword>
<dbReference type="InterPro" id="IPR001709">
    <property type="entry name" value="Flavoprot_Pyr_Nucl_cyt_Rdtase"/>
</dbReference>
<dbReference type="PANTHER" id="PTHR47354">
    <property type="entry name" value="NADH OXIDOREDUCTASE HCR"/>
    <property type="match status" value="1"/>
</dbReference>
<comment type="caution">
    <text evidence="11">The sequence shown here is derived from an EMBL/GenBank/DDBJ whole genome shotgun (WGS) entry which is preliminary data.</text>
</comment>
<dbReference type="InterPro" id="IPR017927">
    <property type="entry name" value="FAD-bd_FR_type"/>
</dbReference>
<evidence type="ECO:0000259" key="10">
    <source>
        <dbReference type="PROSITE" id="PS51384"/>
    </source>
</evidence>
<dbReference type="InterPro" id="IPR012675">
    <property type="entry name" value="Beta-grasp_dom_sf"/>
</dbReference>
<dbReference type="InterPro" id="IPR039261">
    <property type="entry name" value="FNR_nucleotide-bd"/>
</dbReference>
<keyword evidence="5" id="KW-0274">FAD</keyword>
<proteinExistence type="predicted"/>
<evidence type="ECO:0000256" key="5">
    <source>
        <dbReference type="ARBA" id="ARBA00022827"/>
    </source>
</evidence>
<dbReference type="Pfam" id="PF00970">
    <property type="entry name" value="FAD_binding_6"/>
    <property type="match status" value="1"/>
</dbReference>
<dbReference type="InterPro" id="IPR036010">
    <property type="entry name" value="2Fe-2S_ferredoxin-like_sf"/>
</dbReference>
<evidence type="ECO:0000256" key="6">
    <source>
        <dbReference type="ARBA" id="ARBA00023002"/>
    </source>
</evidence>
<keyword evidence="2" id="KW-0285">Flavoprotein</keyword>
<evidence type="ECO:0000256" key="1">
    <source>
        <dbReference type="ARBA" id="ARBA00001974"/>
    </source>
</evidence>
<keyword evidence="8" id="KW-0411">Iron-sulfur</keyword>
<dbReference type="SUPFAM" id="SSF54292">
    <property type="entry name" value="2Fe-2S ferredoxin-like"/>
    <property type="match status" value="1"/>
</dbReference>
<dbReference type="RefSeq" id="WP_345069096.1">
    <property type="nucleotide sequence ID" value="NZ_BAABGR010000042.1"/>
</dbReference>
<dbReference type="CDD" id="cd00207">
    <property type="entry name" value="fer2"/>
    <property type="match status" value="1"/>
</dbReference>
<sequence length="358" mass="40659">MSETLFLRVAEIVKETSDAITIHFEQPERPVSYLSGQYLTLICDIDGKEERRCYSLCSASCADRFLSVTVKRVEGGKVSNYLIDNLKPGDTLSALPPMGNFYFVRKEESKEAVMIGGGSGITPLFSMIKSILSEEPHVRVNLLYVNSSRDNTIFYTELEEWRARYSERFRIVYYWSEDWKEKEHKSGFFSRLFKKKEDHRLNESRLISVLDEWGIQRGNKAEFYVCGPQGLMDIVVRTLHGLGYNEETIHKESFYTELDTSAVAASDTEYVITVRYKGKDYEVKVPAGTSILEAGLDQGFDLAYSCQNGDCGSCISRCLSGTVTMLTTEALSERELKEGYILPCVGYPQSDDVVVEFR</sequence>
<evidence type="ECO:0000256" key="2">
    <source>
        <dbReference type="ARBA" id="ARBA00022630"/>
    </source>
</evidence>
<dbReference type="PRINTS" id="PR00371">
    <property type="entry name" value="FPNCR"/>
</dbReference>
<evidence type="ECO:0000313" key="12">
    <source>
        <dbReference type="Proteomes" id="UP001500394"/>
    </source>
</evidence>
<dbReference type="InterPro" id="IPR050415">
    <property type="entry name" value="MRET"/>
</dbReference>
<dbReference type="EMBL" id="BAABGR010000042">
    <property type="protein sequence ID" value="GAA4520945.1"/>
    <property type="molecule type" value="Genomic_DNA"/>
</dbReference>
<keyword evidence="6" id="KW-0560">Oxidoreductase</keyword>
<dbReference type="PANTHER" id="PTHR47354:SF8">
    <property type="entry name" value="1,2-PHENYLACETYL-COA EPOXIDASE, SUBUNIT E"/>
    <property type="match status" value="1"/>
</dbReference>
<dbReference type="CDD" id="cd06214">
    <property type="entry name" value="PA_degradation_oxidoreductase_like"/>
    <property type="match status" value="1"/>
</dbReference>
<evidence type="ECO:0000256" key="4">
    <source>
        <dbReference type="ARBA" id="ARBA00022723"/>
    </source>
</evidence>
<name>A0ABP8R8I0_9SPHI</name>
<dbReference type="InterPro" id="IPR001433">
    <property type="entry name" value="OxRdtase_FAD/NAD-bd"/>
</dbReference>
<protein>
    <submittedName>
        <fullName evidence="11">Phenylacetate-CoA oxygenase/reductase subunit PaaK</fullName>
    </submittedName>
</protein>
<dbReference type="Proteomes" id="UP001500394">
    <property type="component" value="Unassembled WGS sequence"/>
</dbReference>
<accession>A0ABP8R8I0</accession>
<evidence type="ECO:0000259" key="9">
    <source>
        <dbReference type="PROSITE" id="PS51085"/>
    </source>
</evidence>
<dbReference type="InterPro" id="IPR008333">
    <property type="entry name" value="Cbr1-like_FAD-bd_dom"/>
</dbReference>
<keyword evidence="7" id="KW-0408">Iron</keyword>
<dbReference type="PROSITE" id="PS51384">
    <property type="entry name" value="FAD_FR"/>
    <property type="match status" value="1"/>
</dbReference>
<dbReference type="Gene3D" id="3.40.50.80">
    <property type="entry name" value="Nucleotide-binding domain of ferredoxin-NADP reductase (FNR) module"/>
    <property type="match status" value="1"/>
</dbReference>
<dbReference type="SUPFAM" id="SSF63380">
    <property type="entry name" value="Riboflavin synthase domain-like"/>
    <property type="match status" value="1"/>
</dbReference>
<reference evidence="12" key="1">
    <citation type="journal article" date="2019" name="Int. J. Syst. Evol. Microbiol.">
        <title>The Global Catalogue of Microorganisms (GCM) 10K type strain sequencing project: providing services to taxonomists for standard genome sequencing and annotation.</title>
        <authorList>
            <consortium name="The Broad Institute Genomics Platform"/>
            <consortium name="The Broad Institute Genome Sequencing Center for Infectious Disease"/>
            <person name="Wu L."/>
            <person name="Ma J."/>
        </authorList>
    </citation>
    <scope>NUCLEOTIDE SEQUENCE [LARGE SCALE GENOMIC DNA]</scope>
    <source>
        <strain evidence="12">JCM 17858</strain>
    </source>
</reference>
<dbReference type="Gene3D" id="2.40.30.10">
    <property type="entry name" value="Translation factors"/>
    <property type="match status" value="1"/>
</dbReference>
<comment type="cofactor">
    <cofactor evidence="1">
        <name>FAD</name>
        <dbReference type="ChEBI" id="CHEBI:57692"/>
    </cofactor>
</comment>
<dbReference type="InterPro" id="IPR006058">
    <property type="entry name" value="2Fe2S_fd_BS"/>
</dbReference>
<dbReference type="SUPFAM" id="SSF52343">
    <property type="entry name" value="Ferredoxin reductase-like, C-terminal NADP-linked domain"/>
    <property type="match status" value="1"/>
</dbReference>
<keyword evidence="4" id="KW-0479">Metal-binding</keyword>
<dbReference type="InterPro" id="IPR001041">
    <property type="entry name" value="2Fe-2S_ferredoxin-type"/>
</dbReference>
<dbReference type="Pfam" id="PF00111">
    <property type="entry name" value="Fer2"/>
    <property type="match status" value="1"/>
</dbReference>
<dbReference type="PRINTS" id="PR00406">
    <property type="entry name" value="CYTB5RDTASE"/>
</dbReference>
<dbReference type="PROSITE" id="PS00197">
    <property type="entry name" value="2FE2S_FER_1"/>
    <property type="match status" value="1"/>
</dbReference>
<dbReference type="Pfam" id="PF00175">
    <property type="entry name" value="NAD_binding_1"/>
    <property type="match status" value="1"/>
</dbReference>
<feature type="domain" description="FAD-binding FR-type" evidence="10">
    <location>
        <begin position="2"/>
        <end position="104"/>
    </location>
</feature>
<organism evidence="11 12">
    <name type="scientific">Sphingobacterium thermophilum</name>
    <dbReference type="NCBI Taxonomy" id="768534"/>
    <lineage>
        <taxon>Bacteria</taxon>
        <taxon>Pseudomonadati</taxon>
        <taxon>Bacteroidota</taxon>
        <taxon>Sphingobacteriia</taxon>
        <taxon>Sphingobacteriales</taxon>
        <taxon>Sphingobacteriaceae</taxon>
        <taxon>Sphingobacterium</taxon>
    </lineage>
</organism>
<dbReference type="Gene3D" id="3.10.20.30">
    <property type="match status" value="1"/>
</dbReference>
<gene>
    <name evidence="11" type="primary">paaK_2</name>
    <name evidence="11" type="ORF">GCM10023173_25690</name>
</gene>
<dbReference type="InterPro" id="IPR017938">
    <property type="entry name" value="Riboflavin_synthase-like_b-brl"/>
</dbReference>
<evidence type="ECO:0000256" key="3">
    <source>
        <dbReference type="ARBA" id="ARBA00022714"/>
    </source>
</evidence>
<dbReference type="PROSITE" id="PS51085">
    <property type="entry name" value="2FE2S_FER_2"/>
    <property type="match status" value="1"/>
</dbReference>
<feature type="domain" description="2Fe-2S ferredoxin-type" evidence="9">
    <location>
        <begin position="270"/>
        <end position="358"/>
    </location>
</feature>
<evidence type="ECO:0000313" key="11">
    <source>
        <dbReference type="EMBL" id="GAA4520945.1"/>
    </source>
</evidence>